<dbReference type="RefSeq" id="WP_090314863.1">
    <property type="nucleotide sequence ID" value="NZ_FNOE01000001.1"/>
</dbReference>
<feature type="region of interest" description="Disordered" evidence="1">
    <location>
        <begin position="211"/>
        <end position="253"/>
    </location>
</feature>
<feature type="transmembrane region" description="Helical" evidence="2">
    <location>
        <begin position="12"/>
        <end position="34"/>
    </location>
</feature>
<dbReference type="SUPFAM" id="SSF55785">
    <property type="entry name" value="PYP-like sensor domain (PAS domain)"/>
    <property type="match status" value="1"/>
</dbReference>
<keyword evidence="2" id="KW-1133">Transmembrane helix</keyword>
<sequence>MQKTSLFNIVKPYLAISTAFTLAVTLVAGPYLIAEIAPHWQTALWFSLIFMILITIIQIARTEKNTRNLSDQLIVSKERLGNEIKHRLWAEKTASENKVKSQFIDENIPVMLAYFNSDMRCRYHNRIFRRWFGLKPDQIDGRYLKEFSNEEFFSDIQNRIEEILAGKTIHNERVLKSTKGFPYIFTEQYLPHLDNKGKTIGFYTLHTPRAQEKTRVSPKNTKEENTAKAEPKKSDSVPIKNEASFQSSTQTSKQQGITAARIAQAIDGGEFNLYCQKIIPIKPSVSSSSHYEILIRMHEEENNLMPPGSFLPLVDQFKMMPKLDRWIINHIIHWLSDHPNANSVFYLNVAKDSLSDQAFPGFIQDLLKRTGVPASSLCFEVEISDAETLTNDTCTFTNKIRELGCLVSLCSFNETLESFSLLDKIKADYLKIDGSIVCNILRDEDDLAKIISINQFATKAGTQTIAELVETDDITAKLREIGVDYAQGFGIAKPHPFNDLESVA</sequence>
<dbReference type="InterPro" id="IPR035965">
    <property type="entry name" value="PAS-like_dom_sf"/>
</dbReference>
<dbReference type="InterPro" id="IPR001633">
    <property type="entry name" value="EAL_dom"/>
</dbReference>
<organism evidence="4 5">
    <name type="scientific">Nitrosomonas oligotropha</name>
    <dbReference type="NCBI Taxonomy" id="42354"/>
    <lineage>
        <taxon>Bacteria</taxon>
        <taxon>Pseudomonadati</taxon>
        <taxon>Pseudomonadota</taxon>
        <taxon>Betaproteobacteria</taxon>
        <taxon>Nitrosomonadales</taxon>
        <taxon>Nitrosomonadaceae</taxon>
        <taxon>Nitrosomonas</taxon>
    </lineage>
</organism>
<dbReference type="GO" id="GO:0071111">
    <property type="term" value="F:cyclic-guanylate-specific phosphodiesterase activity"/>
    <property type="evidence" value="ECO:0007669"/>
    <property type="project" value="InterPro"/>
</dbReference>
<protein>
    <submittedName>
        <fullName evidence="4">PAS domain S-box-containing protein</fullName>
    </submittedName>
</protein>
<name>A0A1H8JJ74_9PROT</name>
<keyword evidence="2" id="KW-0472">Membrane</keyword>
<dbReference type="InterPro" id="IPR050706">
    <property type="entry name" value="Cyclic-di-GMP_PDE-like"/>
</dbReference>
<evidence type="ECO:0000259" key="3">
    <source>
        <dbReference type="PROSITE" id="PS50883"/>
    </source>
</evidence>
<dbReference type="Pfam" id="PF00563">
    <property type="entry name" value="EAL"/>
    <property type="match status" value="1"/>
</dbReference>
<dbReference type="PROSITE" id="PS50883">
    <property type="entry name" value="EAL"/>
    <property type="match status" value="1"/>
</dbReference>
<proteinExistence type="predicted"/>
<dbReference type="InterPro" id="IPR000014">
    <property type="entry name" value="PAS"/>
</dbReference>
<dbReference type="STRING" id="42354.SAMN05216333_101221"/>
<dbReference type="PANTHER" id="PTHR33121:SF23">
    <property type="entry name" value="CYCLIC DI-GMP PHOSPHODIESTERASE PDEB"/>
    <property type="match status" value="1"/>
</dbReference>
<keyword evidence="5" id="KW-1185">Reference proteome</keyword>
<evidence type="ECO:0000256" key="1">
    <source>
        <dbReference type="SAM" id="MobiDB-lite"/>
    </source>
</evidence>
<dbReference type="AlphaFoldDB" id="A0A1H8JJ74"/>
<dbReference type="NCBIfam" id="TIGR00229">
    <property type="entry name" value="sensory_box"/>
    <property type="match status" value="1"/>
</dbReference>
<evidence type="ECO:0000313" key="5">
    <source>
        <dbReference type="Proteomes" id="UP000198814"/>
    </source>
</evidence>
<dbReference type="EMBL" id="FODO01000001">
    <property type="protein sequence ID" value="SEN80732.1"/>
    <property type="molecule type" value="Genomic_DNA"/>
</dbReference>
<evidence type="ECO:0000256" key="2">
    <source>
        <dbReference type="SAM" id="Phobius"/>
    </source>
</evidence>
<dbReference type="SMART" id="SM00052">
    <property type="entry name" value="EAL"/>
    <property type="match status" value="1"/>
</dbReference>
<dbReference type="Proteomes" id="UP000198814">
    <property type="component" value="Unassembled WGS sequence"/>
</dbReference>
<dbReference type="OrthoDB" id="9762141at2"/>
<dbReference type="Pfam" id="PF08448">
    <property type="entry name" value="PAS_4"/>
    <property type="match status" value="1"/>
</dbReference>
<dbReference type="PANTHER" id="PTHR33121">
    <property type="entry name" value="CYCLIC DI-GMP PHOSPHODIESTERASE PDEF"/>
    <property type="match status" value="1"/>
</dbReference>
<dbReference type="Gene3D" id="3.30.450.20">
    <property type="entry name" value="PAS domain"/>
    <property type="match status" value="1"/>
</dbReference>
<feature type="compositionally biased region" description="Low complexity" evidence="1">
    <location>
        <begin position="244"/>
        <end position="253"/>
    </location>
</feature>
<dbReference type="InterPro" id="IPR035919">
    <property type="entry name" value="EAL_sf"/>
</dbReference>
<accession>A0A1H8JJ74</accession>
<dbReference type="Gene3D" id="3.20.20.450">
    <property type="entry name" value="EAL domain"/>
    <property type="match status" value="1"/>
</dbReference>
<keyword evidence="2" id="KW-0812">Transmembrane</keyword>
<feature type="compositionally biased region" description="Basic and acidic residues" evidence="1">
    <location>
        <begin position="211"/>
        <end position="235"/>
    </location>
</feature>
<feature type="domain" description="EAL" evidence="3">
    <location>
        <begin position="255"/>
        <end position="504"/>
    </location>
</feature>
<gene>
    <name evidence="4" type="ORF">SAMN05216333_101221</name>
</gene>
<reference evidence="5" key="1">
    <citation type="submission" date="2016-10" db="EMBL/GenBank/DDBJ databases">
        <authorList>
            <person name="Varghese N."/>
            <person name="Submissions S."/>
        </authorList>
    </citation>
    <scope>NUCLEOTIDE SEQUENCE [LARGE SCALE GENOMIC DNA]</scope>
    <source>
        <strain evidence="5">Nm76</strain>
    </source>
</reference>
<dbReference type="InterPro" id="IPR013656">
    <property type="entry name" value="PAS_4"/>
</dbReference>
<dbReference type="SUPFAM" id="SSF141868">
    <property type="entry name" value="EAL domain-like"/>
    <property type="match status" value="1"/>
</dbReference>
<dbReference type="CDD" id="cd01948">
    <property type="entry name" value="EAL"/>
    <property type="match status" value="1"/>
</dbReference>
<evidence type="ECO:0000313" key="4">
    <source>
        <dbReference type="EMBL" id="SEN80732.1"/>
    </source>
</evidence>
<feature type="transmembrane region" description="Helical" evidence="2">
    <location>
        <begin position="40"/>
        <end position="60"/>
    </location>
</feature>